<evidence type="ECO:0000256" key="2">
    <source>
        <dbReference type="ARBA" id="ARBA00022679"/>
    </source>
</evidence>
<reference evidence="5" key="1">
    <citation type="submission" date="2018-07" db="EMBL/GenBank/DDBJ databases">
        <authorList>
            <person name="Quirk P.G."/>
            <person name="Krulwich T.A."/>
        </authorList>
    </citation>
    <scope>NUCLEOTIDE SEQUENCE</scope>
</reference>
<gene>
    <name evidence="5" type="ORF">DF3PB_1950004</name>
</gene>
<feature type="domain" description="Glycosyl transferase family 1" evidence="3">
    <location>
        <begin position="180"/>
        <end position="331"/>
    </location>
</feature>
<accession>A0A380TD68</accession>
<dbReference type="SUPFAM" id="SSF53756">
    <property type="entry name" value="UDP-Glycosyltransferase/glycogen phosphorylase"/>
    <property type="match status" value="1"/>
</dbReference>
<dbReference type="PANTHER" id="PTHR12526">
    <property type="entry name" value="GLYCOSYLTRANSFERASE"/>
    <property type="match status" value="1"/>
</dbReference>
<evidence type="ECO:0000259" key="4">
    <source>
        <dbReference type="Pfam" id="PF13439"/>
    </source>
</evidence>
<dbReference type="PANTHER" id="PTHR12526:SF510">
    <property type="entry name" value="D-INOSITOL 3-PHOSPHATE GLYCOSYLTRANSFERASE"/>
    <property type="match status" value="1"/>
</dbReference>
<evidence type="ECO:0000313" key="5">
    <source>
        <dbReference type="EMBL" id="SUS05420.1"/>
    </source>
</evidence>
<dbReference type="EMBL" id="UIDG01000107">
    <property type="protein sequence ID" value="SUS05420.1"/>
    <property type="molecule type" value="Genomic_DNA"/>
</dbReference>
<dbReference type="Gene3D" id="3.40.50.2000">
    <property type="entry name" value="Glycogen Phosphorylase B"/>
    <property type="match status" value="2"/>
</dbReference>
<dbReference type="Pfam" id="PF13439">
    <property type="entry name" value="Glyco_transf_4"/>
    <property type="match status" value="1"/>
</dbReference>
<dbReference type="AlphaFoldDB" id="A0A380TD68"/>
<protein>
    <submittedName>
        <fullName evidence="5">Uncharacterized protein</fullName>
    </submittedName>
</protein>
<proteinExistence type="predicted"/>
<keyword evidence="1" id="KW-0328">Glycosyltransferase</keyword>
<dbReference type="GO" id="GO:0016757">
    <property type="term" value="F:glycosyltransferase activity"/>
    <property type="evidence" value="ECO:0007669"/>
    <property type="project" value="UniProtKB-KW"/>
</dbReference>
<dbReference type="CDD" id="cd03801">
    <property type="entry name" value="GT4_PimA-like"/>
    <property type="match status" value="1"/>
</dbReference>
<name>A0A380TD68_9ZZZZ</name>
<keyword evidence="2" id="KW-0808">Transferase</keyword>
<sequence>MSGRQFHFLLPGPQETVSGGFLYDRRMIGALRRAGLLASLITLPDCFPCPPAAVIAGANDDLAALPAGSWLIVDGLALAPLHKRIAALKDGRVHVVALIHHPLSDEGGLSAPERARLYESERRALADTRHVIVTSATTARRLADFGVVADRISVVPPGISRAVGSGARRRRHQHTSWVRLLSVGSLVPRKGQDVLVRALAHLRGLRWRLTLVGPDRDRRFARRLRGLGRSLGLSARVRFAGSVRPLRLEQAYREADIFALPSRMEGYGIALAEAMAHGLPIVTTPAGAIPEVVPATAGVFVAPGAAKPLARALAVLIRNPDRRRRLRRGAFKAPAARRIWARAEADFIAALAGIAAA</sequence>
<dbReference type="Pfam" id="PF00534">
    <property type="entry name" value="Glycos_transf_1"/>
    <property type="match status" value="1"/>
</dbReference>
<organism evidence="5">
    <name type="scientific">metagenome</name>
    <dbReference type="NCBI Taxonomy" id="256318"/>
    <lineage>
        <taxon>unclassified sequences</taxon>
        <taxon>metagenomes</taxon>
    </lineage>
</organism>
<evidence type="ECO:0000259" key="3">
    <source>
        <dbReference type="Pfam" id="PF00534"/>
    </source>
</evidence>
<dbReference type="InterPro" id="IPR028098">
    <property type="entry name" value="Glyco_trans_4-like_N"/>
</dbReference>
<feature type="domain" description="Glycosyltransferase subfamily 4-like N-terminal" evidence="4">
    <location>
        <begin position="83"/>
        <end position="160"/>
    </location>
</feature>
<dbReference type="InterPro" id="IPR001296">
    <property type="entry name" value="Glyco_trans_1"/>
</dbReference>
<evidence type="ECO:0000256" key="1">
    <source>
        <dbReference type="ARBA" id="ARBA00022676"/>
    </source>
</evidence>